<dbReference type="NCBIfam" id="TIGR00726">
    <property type="entry name" value="peptidoglycan editing factor PgeF"/>
    <property type="match status" value="1"/>
</dbReference>
<dbReference type="GeneID" id="66741178"/>
<keyword evidence="4" id="KW-0479">Metal-binding</keyword>
<dbReference type="Gene3D" id="3.60.140.10">
    <property type="entry name" value="CNF1/YfiH-like putative cysteine hydrolases"/>
    <property type="match status" value="1"/>
</dbReference>
<comment type="catalytic activity">
    <reaction evidence="8">
        <text>adenosine + phosphate = alpha-D-ribose 1-phosphate + adenine</text>
        <dbReference type="Rhea" id="RHEA:27642"/>
        <dbReference type="ChEBI" id="CHEBI:16335"/>
        <dbReference type="ChEBI" id="CHEBI:16708"/>
        <dbReference type="ChEBI" id="CHEBI:43474"/>
        <dbReference type="ChEBI" id="CHEBI:57720"/>
        <dbReference type="EC" id="2.4.2.1"/>
    </reaction>
    <physiologicalReaction direction="left-to-right" evidence="8">
        <dbReference type="Rhea" id="RHEA:27643"/>
    </physiologicalReaction>
</comment>
<evidence type="ECO:0000256" key="3">
    <source>
        <dbReference type="ARBA" id="ARBA00022679"/>
    </source>
</evidence>
<organism evidence="11 12">
    <name type="scientific">Piscirickettsia salmonis</name>
    <dbReference type="NCBI Taxonomy" id="1238"/>
    <lineage>
        <taxon>Bacteria</taxon>
        <taxon>Pseudomonadati</taxon>
        <taxon>Pseudomonadota</taxon>
        <taxon>Gammaproteobacteria</taxon>
        <taxon>Thiotrichales</taxon>
        <taxon>Piscirickettsiaceae</taxon>
        <taxon>Piscirickettsia</taxon>
    </lineage>
</organism>
<evidence type="ECO:0000313" key="11">
    <source>
        <dbReference type="EMBL" id="QGO06270.1"/>
    </source>
</evidence>
<evidence type="ECO:0000313" key="12">
    <source>
        <dbReference type="Proteomes" id="UP000422232"/>
    </source>
</evidence>
<dbReference type="RefSeq" id="WP_016212000.1">
    <property type="nucleotide sequence ID" value="NZ_CP012413.1"/>
</dbReference>
<evidence type="ECO:0000256" key="9">
    <source>
        <dbReference type="ARBA" id="ARBA00049893"/>
    </source>
</evidence>
<dbReference type="InterPro" id="IPR003730">
    <property type="entry name" value="Cu_polyphenol_OxRdtase"/>
</dbReference>
<dbReference type="PANTHER" id="PTHR30616">
    <property type="entry name" value="UNCHARACTERIZED PROTEIN YFIH"/>
    <property type="match status" value="1"/>
</dbReference>
<dbReference type="EMBL" id="CP038908">
    <property type="protein sequence ID" value="QGO06270.1"/>
    <property type="molecule type" value="Genomic_DNA"/>
</dbReference>
<evidence type="ECO:0000256" key="6">
    <source>
        <dbReference type="ARBA" id="ARBA00022833"/>
    </source>
</evidence>
<dbReference type="Pfam" id="PF02578">
    <property type="entry name" value="Cu-oxidase_4"/>
    <property type="match status" value="1"/>
</dbReference>
<protein>
    <recommendedName>
        <fullName evidence="10">Purine nucleoside phosphorylase</fullName>
    </recommendedName>
</protein>
<evidence type="ECO:0000256" key="2">
    <source>
        <dbReference type="ARBA" id="ARBA00007353"/>
    </source>
</evidence>
<evidence type="ECO:0000256" key="10">
    <source>
        <dbReference type="RuleBase" id="RU361274"/>
    </source>
</evidence>
<dbReference type="AlphaFoldDB" id="A0A9Q5VGG3"/>
<keyword evidence="12" id="KW-1185">Reference proteome</keyword>
<dbReference type="CDD" id="cd16833">
    <property type="entry name" value="YfiH"/>
    <property type="match status" value="1"/>
</dbReference>
<dbReference type="PANTHER" id="PTHR30616:SF2">
    <property type="entry name" value="PURINE NUCLEOSIDE PHOSPHORYLASE LACC1"/>
    <property type="match status" value="1"/>
</dbReference>
<sequence length="242" mass="26808">MAIFSINAPFSDRVQALYTDRQGGLSQSVFDSMNLGSHVGDGVQNVQKNRGLLQKFLGLEQDLCWLEQIHSCTVVKAQRQVEEGLIADASWSDEARVACVVMTADCLPILVADKQGKKVAAIHAGWRGLCAGVIESTFAALGTGDWQVWLGPAIGKMAFEVGAEVRALYLKKSPKMAKYFAFKNDTQDKFLADMYGLASEILHDLGIYEIYQENICTYSDPNFYSYRRDGQTGRMATVIMIR</sequence>
<keyword evidence="3" id="KW-0808">Transferase</keyword>
<keyword evidence="5" id="KW-0378">Hydrolase</keyword>
<dbReference type="Proteomes" id="UP000422232">
    <property type="component" value="Chromosome"/>
</dbReference>
<accession>A0A9Q5VGG3</accession>
<evidence type="ECO:0000256" key="4">
    <source>
        <dbReference type="ARBA" id="ARBA00022723"/>
    </source>
</evidence>
<dbReference type="GO" id="GO:0005507">
    <property type="term" value="F:copper ion binding"/>
    <property type="evidence" value="ECO:0007669"/>
    <property type="project" value="TreeGrafter"/>
</dbReference>
<evidence type="ECO:0000256" key="5">
    <source>
        <dbReference type="ARBA" id="ARBA00022801"/>
    </source>
</evidence>
<proteinExistence type="inferred from homology"/>
<dbReference type="GO" id="GO:0017061">
    <property type="term" value="F:S-methyl-5-thioadenosine phosphorylase activity"/>
    <property type="evidence" value="ECO:0007669"/>
    <property type="project" value="UniProtKB-EC"/>
</dbReference>
<reference evidence="11 12" key="1">
    <citation type="submission" date="2019-04" db="EMBL/GenBank/DDBJ databases">
        <title>Complete genome sequencing of Piscirickettsia salmonis strain Psal-009.</title>
        <authorList>
            <person name="Schober I."/>
            <person name="Bunk B."/>
            <person name="Sproer C."/>
            <person name="Carril G.P."/>
            <person name="Riedel T."/>
            <person name="Flores-Herrera P.A."/>
            <person name="Nourdin-Galindo G."/>
            <person name="Marshall S.H."/>
            <person name="Overmann J."/>
        </authorList>
    </citation>
    <scope>NUCLEOTIDE SEQUENCE [LARGE SCALE GENOMIC DNA]</scope>
    <source>
        <strain evidence="11 12">Psal-009</strain>
    </source>
</reference>
<comment type="similarity">
    <text evidence="2 10">Belongs to the purine nucleoside phosphorylase YfiH/LACC1 family.</text>
</comment>
<dbReference type="InterPro" id="IPR038371">
    <property type="entry name" value="Cu_polyphenol_OxRdtase_sf"/>
</dbReference>
<comment type="catalytic activity">
    <reaction evidence="9">
        <text>S-methyl-5'-thioadenosine + phosphate = 5-(methylsulfanyl)-alpha-D-ribose 1-phosphate + adenine</text>
        <dbReference type="Rhea" id="RHEA:11852"/>
        <dbReference type="ChEBI" id="CHEBI:16708"/>
        <dbReference type="ChEBI" id="CHEBI:17509"/>
        <dbReference type="ChEBI" id="CHEBI:43474"/>
        <dbReference type="ChEBI" id="CHEBI:58533"/>
        <dbReference type="EC" id="2.4.2.28"/>
    </reaction>
    <physiologicalReaction direction="left-to-right" evidence="9">
        <dbReference type="Rhea" id="RHEA:11853"/>
    </physiologicalReaction>
</comment>
<keyword evidence="6" id="KW-0862">Zinc</keyword>
<comment type="catalytic activity">
    <reaction evidence="1">
        <text>inosine + phosphate = alpha-D-ribose 1-phosphate + hypoxanthine</text>
        <dbReference type="Rhea" id="RHEA:27646"/>
        <dbReference type="ChEBI" id="CHEBI:17368"/>
        <dbReference type="ChEBI" id="CHEBI:17596"/>
        <dbReference type="ChEBI" id="CHEBI:43474"/>
        <dbReference type="ChEBI" id="CHEBI:57720"/>
        <dbReference type="EC" id="2.4.2.1"/>
    </reaction>
    <physiologicalReaction direction="left-to-right" evidence="1">
        <dbReference type="Rhea" id="RHEA:27647"/>
    </physiologicalReaction>
</comment>
<evidence type="ECO:0000256" key="7">
    <source>
        <dbReference type="ARBA" id="ARBA00047989"/>
    </source>
</evidence>
<dbReference type="InterPro" id="IPR011324">
    <property type="entry name" value="Cytotoxic_necrot_fac-like_cat"/>
</dbReference>
<evidence type="ECO:0000256" key="1">
    <source>
        <dbReference type="ARBA" id="ARBA00000553"/>
    </source>
</evidence>
<name>A0A9Q5VGG3_PISSA</name>
<comment type="catalytic activity">
    <reaction evidence="7">
        <text>adenosine + H2O + H(+) = inosine + NH4(+)</text>
        <dbReference type="Rhea" id="RHEA:24408"/>
        <dbReference type="ChEBI" id="CHEBI:15377"/>
        <dbReference type="ChEBI" id="CHEBI:15378"/>
        <dbReference type="ChEBI" id="CHEBI:16335"/>
        <dbReference type="ChEBI" id="CHEBI:17596"/>
        <dbReference type="ChEBI" id="CHEBI:28938"/>
        <dbReference type="EC" id="3.5.4.4"/>
    </reaction>
    <physiologicalReaction direction="left-to-right" evidence="7">
        <dbReference type="Rhea" id="RHEA:24409"/>
    </physiologicalReaction>
</comment>
<dbReference type="GO" id="GO:0016787">
    <property type="term" value="F:hydrolase activity"/>
    <property type="evidence" value="ECO:0007669"/>
    <property type="project" value="UniProtKB-KW"/>
</dbReference>
<evidence type="ECO:0000256" key="8">
    <source>
        <dbReference type="ARBA" id="ARBA00048968"/>
    </source>
</evidence>
<dbReference type="SUPFAM" id="SSF64438">
    <property type="entry name" value="CNF1/YfiH-like putative cysteine hydrolases"/>
    <property type="match status" value="1"/>
</dbReference>
<gene>
    <name evidence="11" type="primary">yfiH</name>
    <name evidence="11" type="ORF">Psal009_02178</name>
</gene>